<evidence type="ECO:0000313" key="3">
    <source>
        <dbReference type="Proteomes" id="UP000501648"/>
    </source>
</evidence>
<name>A0A6M3ZSU8_9BURK</name>
<dbReference type="EMBL" id="CP008956">
    <property type="protein sequence ID" value="QJQ01714.1"/>
    <property type="molecule type" value="Genomic_DNA"/>
</dbReference>
<dbReference type="Pfam" id="PF20172">
    <property type="entry name" value="DUF6538"/>
    <property type="match status" value="1"/>
</dbReference>
<gene>
    <name evidence="2" type="ORF">C798_16155</name>
</gene>
<dbReference type="RefSeq" id="WP_017454826.1">
    <property type="nucleotide sequence ID" value="NZ_CP008956.1"/>
</dbReference>
<proteinExistence type="predicted"/>
<feature type="domain" description="DUF6538" evidence="1">
    <location>
        <begin position="8"/>
        <end position="64"/>
    </location>
</feature>
<evidence type="ECO:0000313" key="2">
    <source>
        <dbReference type="EMBL" id="QJQ01714.1"/>
    </source>
</evidence>
<accession>A0A6M3ZSU8</accession>
<organism evidence="2 3">
    <name type="scientific">Herbaspirillum rubrisubalbicans Os34</name>
    <dbReference type="NCBI Taxonomy" id="1235827"/>
    <lineage>
        <taxon>Bacteria</taxon>
        <taxon>Pseudomonadati</taxon>
        <taxon>Pseudomonadota</taxon>
        <taxon>Betaproteobacteria</taxon>
        <taxon>Burkholderiales</taxon>
        <taxon>Oxalobacteraceae</taxon>
        <taxon>Herbaspirillum</taxon>
    </lineage>
</organism>
<evidence type="ECO:0000259" key="1">
    <source>
        <dbReference type="Pfam" id="PF20172"/>
    </source>
</evidence>
<dbReference type="Proteomes" id="UP000501648">
    <property type="component" value="Chromosome"/>
</dbReference>
<dbReference type="AlphaFoldDB" id="A0A6M3ZSU8"/>
<reference evidence="2 3" key="1">
    <citation type="journal article" date="2012" name="J. Bacteriol.">
        <title>Genome sequence of the pathogenic Herbaspirillum seropedicae strain Os34, isolated from rice roots.</title>
        <authorList>
            <person name="Ye W."/>
            <person name="Ye S."/>
            <person name="Liu J."/>
            <person name="Chang S."/>
            <person name="Chen M."/>
            <person name="Zhu B."/>
            <person name="Guo L."/>
            <person name="An Q."/>
        </authorList>
    </citation>
    <scope>NUCLEOTIDE SEQUENCE [LARGE SCALE GENOMIC DNA]</scope>
    <source>
        <strain evidence="2 3">Os34</strain>
    </source>
</reference>
<dbReference type="InterPro" id="IPR046668">
    <property type="entry name" value="DUF6538"/>
</dbReference>
<sequence>MCTHLLKIAGSSSYYFRRKIPEDLIAHYKKKEIKKSLRTSDRREAERLARIEGSKLDEEFASLRKPQKSEIQIDASPCPPDLEALRGTIKTHEDWERAQSVVNRYIGAKYRTSEKNVTTLSRQALETWRMRRDLVAGTPFYESFISHMRSVMETNQEILDAGNPDLYWGVSEFLCKRDFV</sequence>
<protein>
    <recommendedName>
        <fullName evidence="1">DUF6538 domain-containing protein</fullName>
    </recommendedName>
</protein>